<dbReference type="RefSeq" id="WP_197698991.1">
    <property type="nucleotide sequence ID" value="NZ_LT607754.1"/>
</dbReference>
<protein>
    <submittedName>
        <fullName evidence="1">D-galactarate dehydratase / Altronate hydrolase, C terminus</fullName>
    </submittedName>
</protein>
<evidence type="ECO:0000313" key="1">
    <source>
        <dbReference type="EMBL" id="SCG73221.1"/>
    </source>
</evidence>
<dbReference type="GO" id="GO:0016787">
    <property type="term" value="F:hydrolase activity"/>
    <property type="evidence" value="ECO:0007669"/>
    <property type="project" value="UniProtKB-KW"/>
</dbReference>
<dbReference type="AlphaFoldDB" id="A0A1C5JSD3"/>
<gene>
    <name evidence="1" type="ORF">GA0070613_5264</name>
</gene>
<sequence>MPVTVSAPQGGQVKAWRVDGAASERRLFLVNKGDQRVSVDVAAPGARYEIDRMTPDDPSDGGRNLDAPGIPIDGRTVNADGSWPGFRSTVGEIHAGHLQITLGAGETAVVTLHGHDEEMGRQVYDLLLEVASGRRSASEELALGGEEIVPWQLGAVL</sequence>
<keyword evidence="1" id="KW-0378">Hydrolase</keyword>
<proteinExistence type="predicted"/>
<dbReference type="Gene3D" id="2.60.40.1180">
    <property type="entry name" value="Golgi alpha-mannosidase II"/>
    <property type="match status" value="1"/>
</dbReference>
<reference evidence="2" key="1">
    <citation type="submission" date="2016-06" db="EMBL/GenBank/DDBJ databases">
        <authorList>
            <person name="Varghese N."/>
            <person name="Submissions Spin"/>
        </authorList>
    </citation>
    <scope>NUCLEOTIDE SEQUENCE [LARGE SCALE GENOMIC DNA]</scope>
    <source>
        <strain evidence="2">DSM 43819</strain>
    </source>
</reference>
<evidence type="ECO:0000313" key="2">
    <source>
        <dbReference type="Proteomes" id="UP000198221"/>
    </source>
</evidence>
<accession>A0A1C5JSD3</accession>
<name>A0A1C5JSD3_9ACTN</name>
<organism evidence="1 2">
    <name type="scientific">Micromonospora inositola</name>
    <dbReference type="NCBI Taxonomy" id="47865"/>
    <lineage>
        <taxon>Bacteria</taxon>
        <taxon>Bacillati</taxon>
        <taxon>Actinomycetota</taxon>
        <taxon>Actinomycetes</taxon>
        <taxon>Micromonosporales</taxon>
        <taxon>Micromonosporaceae</taxon>
        <taxon>Micromonospora</taxon>
    </lineage>
</organism>
<dbReference type="Proteomes" id="UP000198221">
    <property type="component" value="Chromosome I"/>
</dbReference>
<dbReference type="EMBL" id="LT607754">
    <property type="protein sequence ID" value="SCG73221.1"/>
    <property type="molecule type" value="Genomic_DNA"/>
</dbReference>
<dbReference type="InterPro" id="IPR013780">
    <property type="entry name" value="Glyco_hydro_b"/>
</dbReference>
<keyword evidence="2" id="KW-1185">Reference proteome</keyword>